<dbReference type="PANTHER" id="PTHR30336:SF4">
    <property type="entry name" value="ENVELOPE BIOGENESIS FACTOR ELYC"/>
    <property type="match status" value="1"/>
</dbReference>
<evidence type="ECO:0000313" key="3">
    <source>
        <dbReference type="EMBL" id="MDQ0327171.1"/>
    </source>
</evidence>
<evidence type="ECO:0000256" key="1">
    <source>
        <dbReference type="SAM" id="Phobius"/>
    </source>
</evidence>
<dbReference type="Pfam" id="PF02698">
    <property type="entry name" value="DUF218"/>
    <property type="match status" value="1"/>
</dbReference>
<sequence length="267" mass="29042">MFFIISKVAGFFLAPSNALVILTICGFLLQMLWSFRVGSIVAAAGLVGILACGLGPVANWLILPLENRFEQPLPDKAAPDGIIVLGGALSDRVSGARDAGLELTEAGDRILALLRLARAYPQARIVFTGGSNALTGGARKTEGEFVGEAIERFGLSPERVTIESQSRNTAENARFSKELAKPQPDEAWWLVTSAYHMPRAVGVFRAAGFPVTAYPVDFRAAPDDWLRPFASISEGLRRTDIAFREWVGLLAYYWTGRIDTLFPAPRT</sequence>
<organism evidence="3 4">
    <name type="scientific">Rhodopseudomonas julia</name>
    <dbReference type="NCBI Taxonomy" id="200617"/>
    <lineage>
        <taxon>Bacteria</taxon>
        <taxon>Pseudomonadati</taxon>
        <taxon>Pseudomonadota</taxon>
        <taxon>Alphaproteobacteria</taxon>
        <taxon>Hyphomicrobiales</taxon>
        <taxon>Nitrobacteraceae</taxon>
        <taxon>Rhodopseudomonas</taxon>
    </lineage>
</organism>
<proteinExistence type="predicted"/>
<dbReference type="EMBL" id="JAUSUK010000002">
    <property type="protein sequence ID" value="MDQ0327171.1"/>
    <property type="molecule type" value="Genomic_DNA"/>
</dbReference>
<accession>A0ABU0CB78</accession>
<dbReference type="PANTHER" id="PTHR30336">
    <property type="entry name" value="INNER MEMBRANE PROTEIN, PROBABLE PERMEASE"/>
    <property type="match status" value="1"/>
</dbReference>
<dbReference type="InterPro" id="IPR051599">
    <property type="entry name" value="Cell_Envelope_Assoc"/>
</dbReference>
<evidence type="ECO:0000313" key="4">
    <source>
        <dbReference type="Proteomes" id="UP001230253"/>
    </source>
</evidence>
<keyword evidence="1" id="KW-0812">Transmembrane</keyword>
<dbReference type="CDD" id="cd06259">
    <property type="entry name" value="YdcF-like"/>
    <property type="match status" value="1"/>
</dbReference>
<feature type="transmembrane region" description="Helical" evidence="1">
    <location>
        <begin position="39"/>
        <end position="63"/>
    </location>
</feature>
<dbReference type="Gene3D" id="3.40.50.620">
    <property type="entry name" value="HUPs"/>
    <property type="match status" value="1"/>
</dbReference>
<keyword evidence="1" id="KW-1133">Transmembrane helix</keyword>
<comment type="caution">
    <text evidence="3">The sequence shown here is derived from an EMBL/GenBank/DDBJ whole genome shotgun (WGS) entry which is preliminary data.</text>
</comment>
<gene>
    <name evidence="3" type="ORF">J2R99_003040</name>
</gene>
<reference evidence="3 4" key="1">
    <citation type="submission" date="2023-07" db="EMBL/GenBank/DDBJ databases">
        <title>Genomic Encyclopedia of Type Strains, Phase IV (KMG-IV): sequencing the most valuable type-strain genomes for metagenomic binning, comparative biology and taxonomic classification.</title>
        <authorList>
            <person name="Goeker M."/>
        </authorList>
    </citation>
    <scope>NUCLEOTIDE SEQUENCE [LARGE SCALE GENOMIC DNA]</scope>
    <source>
        <strain evidence="3 4">DSM 11549</strain>
    </source>
</reference>
<dbReference type="Proteomes" id="UP001230253">
    <property type="component" value="Unassembled WGS sequence"/>
</dbReference>
<keyword evidence="4" id="KW-1185">Reference proteome</keyword>
<dbReference type="InterPro" id="IPR003848">
    <property type="entry name" value="DUF218"/>
</dbReference>
<name>A0ABU0CB78_9BRAD</name>
<keyword evidence="1" id="KW-0472">Membrane</keyword>
<feature type="domain" description="DUF218" evidence="2">
    <location>
        <begin position="80"/>
        <end position="248"/>
    </location>
</feature>
<evidence type="ECO:0000259" key="2">
    <source>
        <dbReference type="Pfam" id="PF02698"/>
    </source>
</evidence>
<feature type="transmembrane region" description="Helical" evidence="1">
    <location>
        <begin position="12"/>
        <end position="33"/>
    </location>
</feature>
<dbReference type="RefSeq" id="WP_307155243.1">
    <property type="nucleotide sequence ID" value="NZ_JAUSUK010000002.1"/>
</dbReference>
<dbReference type="InterPro" id="IPR014729">
    <property type="entry name" value="Rossmann-like_a/b/a_fold"/>
</dbReference>
<protein>
    <submittedName>
        <fullName evidence="3">Uncharacterized SAM-binding protein YcdF (DUF218 family)</fullName>
    </submittedName>
</protein>